<dbReference type="RefSeq" id="WP_305731152.1">
    <property type="nucleotide sequence ID" value="NZ_OW150024.1"/>
</dbReference>
<keyword evidence="5" id="KW-1185">Reference proteome</keyword>
<keyword evidence="2" id="KW-0472">Membrane</keyword>
<sequence length="360" mass="39700">MQRSNQIGWAQVRAGVFIMVTLLLMAGAIFLMGQKTKLFTPTSRLVVTMDNVVGLKEGAPVWLAGVDVGVVQQVGFKDPRNSNEVRIEMEVEREALKKVGTDSRITIKTRGLMGEKYVDIMPSQHYHAVPGNNFRGQSVHTLDDVAQKAGVTFEKLNSIVDSVQSGKGTLGLLATDTTLYVNAVKLSDELKILAANINNGQGTLGRLARSGEPYDRLMQILARADKTLQDIQASDGSLNRLIYDKTLYTKLVALADKSNQAADDVRELNRKLTSRDSTIGMLLNDRELYDRSVSLLTRADRSMQDLEAVSARIRAGEGTAGKLITEKELYDKLNRTVDALEALVTDIRKNPGRYVKLSLF</sequence>
<feature type="transmembrane region" description="Helical" evidence="2">
    <location>
        <begin position="12"/>
        <end position="33"/>
    </location>
</feature>
<feature type="coiled-coil region" evidence="1">
    <location>
        <begin position="323"/>
        <end position="350"/>
    </location>
</feature>
<proteinExistence type="predicted"/>
<reference evidence="4 5" key="1">
    <citation type="submission" date="2022-03" db="EMBL/GenBank/DDBJ databases">
        <authorList>
            <person name="Koch H."/>
        </authorList>
    </citation>
    <scope>NUCLEOTIDE SEQUENCE [LARGE SCALE GENOMIC DNA]</scope>
    <source>
        <strain evidence="4 5">G1</strain>
    </source>
</reference>
<accession>A0ABN8HC67</accession>
<gene>
    <name evidence="4" type="ORF">GEAMG1_0378</name>
</gene>
<keyword evidence="2" id="KW-1133">Transmembrane helix</keyword>
<dbReference type="PANTHER" id="PTHR33371">
    <property type="entry name" value="INTERMEMBRANE PHOSPHOLIPID TRANSPORT SYSTEM BINDING PROTEIN MLAD-RELATED"/>
    <property type="match status" value="1"/>
</dbReference>
<feature type="domain" description="Mce/MlaD" evidence="3">
    <location>
        <begin position="42"/>
        <end position="122"/>
    </location>
</feature>
<name>A0ABN8HC67_9BACT</name>
<organism evidence="4 5">
    <name type="scientific">Trichlorobacter ammonificans</name>
    <dbReference type="NCBI Taxonomy" id="2916410"/>
    <lineage>
        <taxon>Bacteria</taxon>
        <taxon>Pseudomonadati</taxon>
        <taxon>Thermodesulfobacteriota</taxon>
        <taxon>Desulfuromonadia</taxon>
        <taxon>Geobacterales</taxon>
        <taxon>Geobacteraceae</taxon>
        <taxon>Trichlorobacter</taxon>
    </lineage>
</organism>
<evidence type="ECO:0000256" key="2">
    <source>
        <dbReference type="SAM" id="Phobius"/>
    </source>
</evidence>
<evidence type="ECO:0000313" key="5">
    <source>
        <dbReference type="Proteomes" id="UP001295463"/>
    </source>
</evidence>
<evidence type="ECO:0000313" key="4">
    <source>
        <dbReference type="EMBL" id="CAH2030200.1"/>
    </source>
</evidence>
<evidence type="ECO:0000256" key="1">
    <source>
        <dbReference type="SAM" id="Coils"/>
    </source>
</evidence>
<dbReference type="PANTHER" id="PTHR33371:SF4">
    <property type="entry name" value="INTERMEMBRANE PHOSPHOLIPID TRANSPORT SYSTEM BINDING PROTEIN MLAD"/>
    <property type="match status" value="1"/>
</dbReference>
<evidence type="ECO:0000259" key="3">
    <source>
        <dbReference type="Pfam" id="PF02470"/>
    </source>
</evidence>
<keyword evidence="2" id="KW-0812">Transmembrane</keyword>
<dbReference type="Pfam" id="PF02470">
    <property type="entry name" value="MlaD"/>
    <property type="match status" value="1"/>
</dbReference>
<dbReference type="InterPro" id="IPR003399">
    <property type="entry name" value="Mce/MlaD"/>
</dbReference>
<keyword evidence="1" id="KW-0175">Coiled coil</keyword>
<dbReference type="EMBL" id="OW150024">
    <property type="protein sequence ID" value="CAH2030200.1"/>
    <property type="molecule type" value="Genomic_DNA"/>
</dbReference>
<protein>
    <submittedName>
        <fullName evidence="4">Phospholipid/cholesterol/gamma-HCH transport system substrate-binding protein</fullName>
    </submittedName>
</protein>
<dbReference type="Proteomes" id="UP001295463">
    <property type="component" value="Chromosome"/>
</dbReference>
<dbReference type="InterPro" id="IPR052336">
    <property type="entry name" value="MlaD_Phospholipid_Transporter"/>
</dbReference>